<dbReference type="Proteomes" id="UP000004507">
    <property type="component" value="Unassembled WGS sequence"/>
</dbReference>
<gene>
    <name evidence="1" type="ORF">SKA53_00544</name>
</gene>
<keyword evidence="2" id="KW-1185">Reference proteome</keyword>
<feature type="non-terminal residue" evidence="1">
    <location>
        <position position="1"/>
    </location>
</feature>
<organism evidence="1 2">
    <name type="scientific">Yoonia vestfoldensis SKA53</name>
    <dbReference type="NCBI Taxonomy" id="314232"/>
    <lineage>
        <taxon>Bacteria</taxon>
        <taxon>Pseudomonadati</taxon>
        <taxon>Pseudomonadota</taxon>
        <taxon>Alphaproteobacteria</taxon>
        <taxon>Rhodobacterales</taxon>
        <taxon>Paracoccaceae</taxon>
        <taxon>Yoonia</taxon>
    </lineage>
</organism>
<dbReference type="AlphaFoldDB" id="A3V877"/>
<protein>
    <submittedName>
        <fullName evidence="1">Uncharacterized protein</fullName>
    </submittedName>
</protein>
<dbReference type="EMBL" id="AAMS01000008">
    <property type="protein sequence ID" value="EAQ05529.1"/>
    <property type="molecule type" value="Genomic_DNA"/>
</dbReference>
<reference evidence="1 2" key="1">
    <citation type="submission" date="2006-01" db="EMBL/GenBank/DDBJ databases">
        <authorList>
            <person name="Hagstrom A."/>
            <person name="Ferriera S."/>
            <person name="Johnson J."/>
            <person name="Kravitz S."/>
            <person name="Halpern A."/>
            <person name="Remington K."/>
            <person name="Beeson K."/>
            <person name="Tran B."/>
            <person name="Rogers Y.-H."/>
            <person name="Friedman R."/>
            <person name="Venter J.C."/>
        </authorList>
    </citation>
    <scope>NUCLEOTIDE SEQUENCE [LARGE SCALE GENOMIC DNA]</scope>
    <source>
        <strain evidence="1 2">SKA53</strain>
    </source>
</reference>
<comment type="caution">
    <text evidence="1">The sequence shown here is derived from an EMBL/GenBank/DDBJ whole genome shotgun (WGS) entry which is preliminary data.</text>
</comment>
<evidence type="ECO:0000313" key="2">
    <source>
        <dbReference type="Proteomes" id="UP000004507"/>
    </source>
</evidence>
<evidence type="ECO:0000313" key="1">
    <source>
        <dbReference type="EMBL" id="EAQ05529.1"/>
    </source>
</evidence>
<name>A3V877_9RHOB</name>
<sequence length="25" mass="2775">YLLAIPLGLFIALFLNQNVRGMKAV</sequence>
<proteinExistence type="predicted"/>
<dbReference type="HOGENOM" id="CLU_3418009_0_0_5"/>
<accession>A3V877</accession>